<name>S8F403_FOMSC</name>
<evidence type="ECO:0000256" key="2">
    <source>
        <dbReference type="ARBA" id="ARBA00022884"/>
    </source>
</evidence>
<feature type="domain" description="RRM" evidence="5">
    <location>
        <begin position="370"/>
        <end position="451"/>
    </location>
</feature>
<evidence type="ECO:0000256" key="1">
    <source>
        <dbReference type="ARBA" id="ARBA00022737"/>
    </source>
</evidence>
<feature type="compositionally biased region" description="Polar residues" evidence="4">
    <location>
        <begin position="784"/>
        <end position="800"/>
    </location>
</feature>
<dbReference type="EMBL" id="KE504188">
    <property type="protein sequence ID" value="EPS96480.1"/>
    <property type="molecule type" value="Genomic_DNA"/>
</dbReference>
<keyword evidence="1" id="KW-0677">Repeat</keyword>
<feature type="compositionally biased region" description="Polar residues" evidence="4">
    <location>
        <begin position="99"/>
        <end position="109"/>
    </location>
</feature>
<evidence type="ECO:0000256" key="3">
    <source>
        <dbReference type="PROSITE-ProRule" id="PRU00176"/>
    </source>
</evidence>
<dbReference type="Pfam" id="PF00076">
    <property type="entry name" value="RRM_1"/>
    <property type="match status" value="1"/>
</dbReference>
<gene>
    <name evidence="6" type="ORF">FOMPIDRAFT_1018842</name>
</gene>
<dbReference type="InParanoid" id="S8F403"/>
<dbReference type="PROSITE" id="PS50102">
    <property type="entry name" value="RRM"/>
    <property type="match status" value="2"/>
</dbReference>
<dbReference type="STRING" id="743788.S8F403"/>
<evidence type="ECO:0000313" key="7">
    <source>
        <dbReference type="Proteomes" id="UP000015241"/>
    </source>
</evidence>
<dbReference type="Gene3D" id="3.30.70.330">
    <property type="match status" value="2"/>
</dbReference>
<keyword evidence="2 3" id="KW-0694">RNA-binding</keyword>
<evidence type="ECO:0000259" key="5">
    <source>
        <dbReference type="PROSITE" id="PS50102"/>
    </source>
</evidence>
<dbReference type="PANTHER" id="PTHR24012">
    <property type="entry name" value="RNA BINDING PROTEIN"/>
    <property type="match status" value="1"/>
</dbReference>
<feature type="region of interest" description="Disordered" evidence="4">
    <location>
        <begin position="164"/>
        <end position="260"/>
    </location>
</feature>
<feature type="compositionally biased region" description="Low complexity" evidence="4">
    <location>
        <begin position="217"/>
        <end position="248"/>
    </location>
</feature>
<dbReference type="eggNOG" id="KOG4733">
    <property type="taxonomic scope" value="Eukaryota"/>
</dbReference>
<dbReference type="Proteomes" id="UP000015241">
    <property type="component" value="Unassembled WGS sequence"/>
</dbReference>
<dbReference type="GO" id="GO:0003723">
    <property type="term" value="F:RNA binding"/>
    <property type="evidence" value="ECO:0007669"/>
    <property type="project" value="UniProtKB-UniRule"/>
</dbReference>
<dbReference type="InterPro" id="IPR035979">
    <property type="entry name" value="RBD_domain_sf"/>
</dbReference>
<evidence type="ECO:0000313" key="6">
    <source>
        <dbReference type="EMBL" id="EPS96480.1"/>
    </source>
</evidence>
<dbReference type="AlphaFoldDB" id="S8F403"/>
<dbReference type="HOGENOM" id="CLU_323905_0_0_1"/>
<dbReference type="SUPFAM" id="SSF54928">
    <property type="entry name" value="RNA-binding domain, RBD"/>
    <property type="match status" value="2"/>
</dbReference>
<feature type="domain" description="RRM" evidence="5">
    <location>
        <begin position="255"/>
        <end position="329"/>
    </location>
</feature>
<dbReference type="SMART" id="SM00360">
    <property type="entry name" value="RRM"/>
    <property type="match status" value="2"/>
</dbReference>
<feature type="region of interest" description="Disordered" evidence="4">
    <location>
        <begin position="90"/>
        <end position="135"/>
    </location>
</feature>
<organism evidence="6 7">
    <name type="scientific">Fomitopsis schrenkii</name>
    <name type="common">Brown rot fungus</name>
    <dbReference type="NCBI Taxonomy" id="2126942"/>
    <lineage>
        <taxon>Eukaryota</taxon>
        <taxon>Fungi</taxon>
        <taxon>Dikarya</taxon>
        <taxon>Basidiomycota</taxon>
        <taxon>Agaricomycotina</taxon>
        <taxon>Agaricomycetes</taxon>
        <taxon>Polyporales</taxon>
        <taxon>Fomitopsis</taxon>
    </lineage>
</organism>
<dbReference type="InterPro" id="IPR000504">
    <property type="entry name" value="RRM_dom"/>
</dbReference>
<keyword evidence="7" id="KW-1185">Reference proteome</keyword>
<proteinExistence type="predicted"/>
<dbReference type="InterPro" id="IPR012677">
    <property type="entry name" value="Nucleotide-bd_a/b_plait_sf"/>
</dbReference>
<dbReference type="OrthoDB" id="271725at2759"/>
<feature type="compositionally biased region" description="Polar residues" evidence="4">
    <location>
        <begin position="170"/>
        <end position="197"/>
    </location>
</feature>
<feature type="region of interest" description="Disordered" evidence="4">
    <location>
        <begin position="784"/>
        <end position="809"/>
    </location>
</feature>
<protein>
    <recommendedName>
        <fullName evidence="5">RRM domain-containing protein</fullName>
    </recommendedName>
</protein>
<reference evidence="6 7" key="1">
    <citation type="journal article" date="2012" name="Science">
        <title>The Paleozoic origin of enzymatic lignin decomposition reconstructed from 31 fungal genomes.</title>
        <authorList>
            <person name="Floudas D."/>
            <person name="Binder M."/>
            <person name="Riley R."/>
            <person name="Barry K."/>
            <person name="Blanchette R.A."/>
            <person name="Henrissat B."/>
            <person name="Martinez A.T."/>
            <person name="Otillar R."/>
            <person name="Spatafora J.W."/>
            <person name="Yadav J.S."/>
            <person name="Aerts A."/>
            <person name="Benoit I."/>
            <person name="Boyd A."/>
            <person name="Carlson A."/>
            <person name="Copeland A."/>
            <person name="Coutinho P.M."/>
            <person name="de Vries R.P."/>
            <person name="Ferreira P."/>
            <person name="Findley K."/>
            <person name="Foster B."/>
            <person name="Gaskell J."/>
            <person name="Glotzer D."/>
            <person name="Gorecki P."/>
            <person name="Heitman J."/>
            <person name="Hesse C."/>
            <person name="Hori C."/>
            <person name="Igarashi K."/>
            <person name="Jurgens J.A."/>
            <person name="Kallen N."/>
            <person name="Kersten P."/>
            <person name="Kohler A."/>
            <person name="Kuees U."/>
            <person name="Kumar T.K.A."/>
            <person name="Kuo A."/>
            <person name="LaButti K."/>
            <person name="Larrondo L.F."/>
            <person name="Lindquist E."/>
            <person name="Ling A."/>
            <person name="Lombard V."/>
            <person name="Lucas S."/>
            <person name="Lundell T."/>
            <person name="Martin R."/>
            <person name="McLaughlin D.J."/>
            <person name="Morgenstern I."/>
            <person name="Morin E."/>
            <person name="Murat C."/>
            <person name="Nagy L.G."/>
            <person name="Nolan M."/>
            <person name="Ohm R.A."/>
            <person name="Patyshakuliyeva A."/>
            <person name="Rokas A."/>
            <person name="Ruiz-Duenas F.J."/>
            <person name="Sabat G."/>
            <person name="Salamov A."/>
            <person name="Samejima M."/>
            <person name="Schmutz J."/>
            <person name="Slot J.C."/>
            <person name="St John F."/>
            <person name="Stenlid J."/>
            <person name="Sun H."/>
            <person name="Sun S."/>
            <person name="Syed K."/>
            <person name="Tsang A."/>
            <person name="Wiebenga A."/>
            <person name="Young D."/>
            <person name="Pisabarro A."/>
            <person name="Eastwood D.C."/>
            <person name="Martin F."/>
            <person name="Cullen D."/>
            <person name="Grigoriev I.V."/>
            <person name="Hibbett D.S."/>
        </authorList>
    </citation>
    <scope>NUCLEOTIDE SEQUENCE</scope>
    <source>
        <strain evidence="7">FP-58527</strain>
    </source>
</reference>
<evidence type="ECO:0000256" key="4">
    <source>
        <dbReference type="SAM" id="MobiDB-lite"/>
    </source>
</evidence>
<sequence length="892" mass="95063">MSRLASGVGTALFVASPTGSRLNGLAEEFATPVIGSLHNILPNSLATRAQLNALNPAATQPTSSHMPSSETQQHDVVGLPMRVRDFANSQVIAPASPHRTATTQGSTTDIARPPNSAATSAVLPPSSPLRSPISVDSFASPNPSLLPSTNVFSPSTPSAFSIVVESSSSDTGPKSFQRPHSFTLDRSQPHEISSASPATPPHRHAQPKSSIPPSVAPGSPGSQGPFSPPQHQQPGPTTASSRSETSTSDADFRTPNVYINGLPPNFPEDELFKMTRDFGIVVSVRTFTRHVCDKPSGYGFVLFETVDAAEKCIEALRKYRNLHPSFSKQIHKIPGTIYSSPSFQSVANAQGLPADSFKARMEQLKDTSSTNLYMEGLPLSIDDVMMAALVRPYKICSSRLFQTKLSDPPRMIAFVRLESRAAAEEIVERLHGRVIRLDDTGTRISVRFADTTEQRELRRLERTNRDGEQSPGRISMAQAALLNLKGNQVHPSQLSPLVSPELSHIQPSAAVSPLLTKNLTPSVGRARTPPMNFQQQALLQQRIRDHSLTRHGYDDFSSNASPYLCQDLIAPQLAQVQEELRSLQEAQARLQLKRGFGAAGVGGIGAATRADSGYTPMEKMLLQAHAHRQQQEQQILEAQIHAQAQRGLAGRGQRRLLDALQSTSIEDDFHTSATMLANSGAYLPSQTGVGQAGAGMVQRQRNQTHGSNARVAELPNTGLGQALHLRSTTMPTQYLNSRSLERNGGGLDRSASIAVNTGNAFSVASMNASNAFARKPSLPAIQGLSSSNLPRTTNSTATQGHGQGVGRGAMRELDVGGDEDGPGLTFSPKTPATLSPATPFGGFFHPGESFDGSGMVGVGERGMSMAHHDASAANKKGSAVVGGGMSIRGLHA</sequence>
<accession>S8F403</accession>